<sequence length="336" mass="38443">MTTFADVLPVQQLESHKYSVNFEYDWCIGTVPNGGYVTTAFMIVASKHMQLTHAKRQQHNVVNLHLEFMRRTAVGNAFFTVKDVKMGSRISNLHLTLSQKDEHSDELIDEVEGYITMSDMSTEDGLSLDTGYKIWPPPLPVSLPDLSQNRDKNYIKRGRDPFADFRRAGQNMIMHLIRPEQRPAQFPKALIDQWVLFQPQGQKGRHTNDALGFVVDIFPQLIESYVNPDLEEATLGQDLSKDEFNDLIRKKAEPHAKYWYPTLSLNLDVKKLLPEEGVDWLFVRVQAKKIARGRFDLQVEVYDESNDLVALSTHASLVVSSSRNITRAKKDKPSKL</sequence>
<gene>
    <name evidence="1" type="ORF">H2198_005885</name>
</gene>
<proteinExistence type="predicted"/>
<keyword evidence="2" id="KW-1185">Reference proteome</keyword>
<evidence type="ECO:0000313" key="1">
    <source>
        <dbReference type="EMBL" id="KAJ9655189.1"/>
    </source>
</evidence>
<evidence type="ECO:0000313" key="2">
    <source>
        <dbReference type="Proteomes" id="UP001172386"/>
    </source>
</evidence>
<dbReference type="Proteomes" id="UP001172386">
    <property type="component" value="Unassembled WGS sequence"/>
</dbReference>
<protein>
    <submittedName>
        <fullName evidence="1">Uncharacterized protein</fullName>
    </submittedName>
</protein>
<accession>A0ACC3A4L0</accession>
<reference evidence="1" key="1">
    <citation type="submission" date="2022-10" db="EMBL/GenBank/DDBJ databases">
        <title>Culturing micro-colonial fungi from biological soil crusts in the Mojave desert and describing Neophaeococcomyces mojavensis, and introducing the new genera and species Taxawa tesnikishii.</title>
        <authorList>
            <person name="Kurbessoian T."/>
            <person name="Stajich J.E."/>
        </authorList>
    </citation>
    <scope>NUCLEOTIDE SEQUENCE</scope>
    <source>
        <strain evidence="1">JES_112</strain>
    </source>
</reference>
<comment type="caution">
    <text evidence="1">The sequence shown here is derived from an EMBL/GenBank/DDBJ whole genome shotgun (WGS) entry which is preliminary data.</text>
</comment>
<organism evidence="1 2">
    <name type="scientific">Neophaeococcomyces mojaviensis</name>
    <dbReference type="NCBI Taxonomy" id="3383035"/>
    <lineage>
        <taxon>Eukaryota</taxon>
        <taxon>Fungi</taxon>
        <taxon>Dikarya</taxon>
        <taxon>Ascomycota</taxon>
        <taxon>Pezizomycotina</taxon>
        <taxon>Eurotiomycetes</taxon>
        <taxon>Chaetothyriomycetidae</taxon>
        <taxon>Chaetothyriales</taxon>
        <taxon>Chaetothyriales incertae sedis</taxon>
        <taxon>Neophaeococcomyces</taxon>
    </lineage>
</organism>
<dbReference type="EMBL" id="JAPDRQ010000102">
    <property type="protein sequence ID" value="KAJ9655189.1"/>
    <property type="molecule type" value="Genomic_DNA"/>
</dbReference>
<name>A0ACC3A4L0_9EURO</name>